<sequence length="893" mass="98925">MPGFADSFWTPDYASGLGILYSKLQQGIAENRQILTIASLRADAEEIYSSKLDDIIPAVDRINTGFSRDEGASVRKAYDGIRGEMIEASKNHQKISSNIRELVVNPFSRWCDQHAARVQSSHDDLQARIKDHMKQAELVKKLRSQYFNKCRLVEDLEEENKFAFQSLEAPSPKGKPPAPKIVLTDPQESDEPEIFDLGDKSYSEDEIKNILSDMLNTIKIGEVKVPILGTYQNTSTGADIVDYLQKKLEASSISYAERIGQDMVDLGFLRLIGNMGNTFANSSRMNYQWRSKVFQLTGMPENKKPLLRMTSLMSNDEATSSPTISSVSEMLSGWNPLNNPYPDETPAEKLHREAREADERYKTAVIKLDQIRCILEEEIVDHLRFMERCELDRLKAIKSVVLDFSGAISNVIPGLQSTVDHMMLYQETIQPLGDLRYFLENYRTGGFAPKVQPYENYYGSVGDQVFGVDLEARARADRKRVPVIVTNILTFLDNHYPDLEGDDARRAIWLHDVPLAATHHLRQALNNSAGDPRAILEKYEIPIVASVLKLYLLELPDSLVSSQVYEIIKTIYSTTANETSEEGRIKVLQSTLGQLRLNNIATLDALMTHFTRLIDLTSADETYVAALAQALAPCILRPRLENTLTLNERHSYRLIRDLFDHKDAIFGELKRQSSASSTLGAGAGAARPRAISTDESNRRAAVEARNRAIASRSRATSPAPGARHRRDRSTDGSQGSGRFPINVSSPHGPDRRNPRQSLDVPSSIDLQIVTDSSKLAEENATPNGSSGEVSEKAAPEVSATITDFSDPAPVLAADVDAEEGQATNDNNESEGSPTPTASVATIEKRDSLTRGRHVRRAGGSHPPADLASKRANAVTDGELKGVTLEDKPMDDFA</sequence>
<dbReference type="FunFam" id="1.10.555.10:FF:000044">
    <property type="entry name" value="Rho-gtpase-activating protein 8"/>
    <property type="match status" value="1"/>
</dbReference>
<dbReference type="Pfam" id="PF00610">
    <property type="entry name" value="DEP"/>
    <property type="match status" value="1"/>
</dbReference>
<dbReference type="EMBL" id="JPOX01000029">
    <property type="protein sequence ID" value="KFX44311.1"/>
    <property type="molecule type" value="Genomic_DNA"/>
</dbReference>
<keyword evidence="1" id="KW-0175">Coiled coil</keyword>
<dbReference type="AlphaFoldDB" id="A0A093VC82"/>
<feature type="domain" description="DEP" evidence="3">
    <location>
        <begin position="230"/>
        <end position="298"/>
    </location>
</feature>
<comment type="caution">
    <text evidence="6">The sequence shown here is derived from an EMBL/GenBank/DDBJ whole genome shotgun (WGS) entry which is preliminary data.</text>
</comment>
<dbReference type="InterPro" id="IPR000198">
    <property type="entry name" value="RhoGAP_dom"/>
</dbReference>
<dbReference type="GO" id="GO:0005737">
    <property type="term" value="C:cytoplasm"/>
    <property type="evidence" value="ECO:0007669"/>
    <property type="project" value="TreeGrafter"/>
</dbReference>
<reference evidence="6" key="2">
    <citation type="journal article" date="2014" name="PLoS Genet.">
        <title>Signature gene expression reveals novel clues to the molecular mechanisms of dimorphic transition in Penicillium marneffei.</title>
        <authorList>
            <person name="Yang E."/>
            <person name="Wang G."/>
            <person name="Cai J."/>
            <person name="Woo P.C."/>
            <person name="Lau S.K."/>
            <person name="Yuen K.-Y."/>
            <person name="Chow W.-N."/>
            <person name="Lin X."/>
        </authorList>
    </citation>
    <scope>NUCLEOTIDE SEQUENCE</scope>
    <source>
        <strain evidence="6">PM1</strain>
    </source>
</reference>
<dbReference type="InterPro" id="IPR036390">
    <property type="entry name" value="WH_DNA-bd_sf"/>
</dbReference>
<dbReference type="GO" id="GO:0007264">
    <property type="term" value="P:small GTPase-mediated signal transduction"/>
    <property type="evidence" value="ECO:0007669"/>
    <property type="project" value="TreeGrafter"/>
</dbReference>
<dbReference type="SMART" id="SM00049">
    <property type="entry name" value="DEP"/>
    <property type="match status" value="1"/>
</dbReference>
<evidence type="ECO:0000259" key="4">
    <source>
        <dbReference type="PROSITE" id="PS50238"/>
    </source>
</evidence>
<protein>
    <submittedName>
        <fullName evidence="6">Rho-GTPase-activating protein 8</fullName>
    </submittedName>
</protein>
<dbReference type="SMART" id="SM00055">
    <property type="entry name" value="FCH"/>
    <property type="match status" value="1"/>
</dbReference>
<dbReference type="InterPro" id="IPR000591">
    <property type="entry name" value="DEP_dom"/>
</dbReference>
<gene>
    <name evidence="6" type="ORF">GQ26_0290540</name>
</gene>
<dbReference type="FunFam" id="1.20.1270.60:FF:000050">
    <property type="entry name" value="RhoGAP and Fes/CIP4 domain protein"/>
    <property type="match status" value="1"/>
</dbReference>
<feature type="domain" description="F-BAR" evidence="5">
    <location>
        <begin position="2"/>
        <end position="434"/>
    </location>
</feature>
<dbReference type="CDD" id="cd04399">
    <property type="entry name" value="RhoGAP_fRGD2"/>
    <property type="match status" value="1"/>
</dbReference>
<dbReference type="SMART" id="SM00324">
    <property type="entry name" value="RhoGAP"/>
    <property type="match status" value="1"/>
</dbReference>
<reference key="1">
    <citation type="journal article" date="2014" name="PLoS Genet.">
        <title>Signature Gene Expression Reveals Novel Clues to the Molecular Mechanisms of Dimorphic Transition in Penicillium marneffei.</title>
        <authorList>
            <person name="Yang E."/>
            <person name="Wang G."/>
            <person name="Cai J."/>
            <person name="Woo P.C."/>
            <person name="Lau S.K."/>
            <person name="Yuen K.-Y."/>
            <person name="Chow W.-N."/>
            <person name="Lin X."/>
        </authorList>
    </citation>
    <scope>NUCLEOTIDE SEQUENCE [LARGE SCALE GENOMIC DNA]</scope>
    <source>
        <strain>PM1</strain>
    </source>
</reference>
<dbReference type="PANTHER" id="PTHR23065">
    <property type="entry name" value="PROLINE-SERINE-THREONINE PHOSPHATASE INTERACTING PROTEIN 1"/>
    <property type="match status" value="1"/>
</dbReference>
<dbReference type="eggNOG" id="ENOG502QQWB">
    <property type="taxonomic scope" value="Eukaryota"/>
</dbReference>
<feature type="region of interest" description="Disordered" evidence="2">
    <location>
        <begin position="165"/>
        <end position="185"/>
    </location>
</feature>
<dbReference type="InterPro" id="IPR001060">
    <property type="entry name" value="FCH_dom"/>
</dbReference>
<dbReference type="InterPro" id="IPR027267">
    <property type="entry name" value="AH/BAR_dom_sf"/>
</dbReference>
<evidence type="ECO:0000259" key="3">
    <source>
        <dbReference type="PROSITE" id="PS50186"/>
    </source>
</evidence>
<feature type="compositionally biased region" description="Low complexity" evidence="2">
    <location>
        <begin position="676"/>
        <end position="686"/>
    </location>
</feature>
<dbReference type="PROSITE" id="PS50238">
    <property type="entry name" value="RHOGAP"/>
    <property type="match status" value="1"/>
</dbReference>
<evidence type="ECO:0000313" key="6">
    <source>
        <dbReference type="EMBL" id="KFX44311.1"/>
    </source>
</evidence>
<accession>A0A093VC82</accession>
<evidence type="ECO:0000256" key="2">
    <source>
        <dbReference type="SAM" id="MobiDB-lite"/>
    </source>
</evidence>
<dbReference type="Pfam" id="PF00620">
    <property type="entry name" value="RhoGAP"/>
    <property type="match status" value="1"/>
</dbReference>
<dbReference type="SUPFAM" id="SSF48350">
    <property type="entry name" value="GTPase activation domain, GAP"/>
    <property type="match status" value="1"/>
</dbReference>
<evidence type="ECO:0000256" key="1">
    <source>
        <dbReference type="PROSITE-ProRule" id="PRU01077"/>
    </source>
</evidence>
<dbReference type="Gene3D" id="1.10.555.10">
    <property type="entry name" value="Rho GTPase activation protein"/>
    <property type="match status" value="1"/>
</dbReference>
<dbReference type="GO" id="GO:0005096">
    <property type="term" value="F:GTPase activator activity"/>
    <property type="evidence" value="ECO:0007669"/>
    <property type="project" value="TreeGrafter"/>
</dbReference>
<dbReference type="InterPro" id="IPR008936">
    <property type="entry name" value="Rho_GTPase_activation_prot"/>
</dbReference>
<dbReference type="Pfam" id="PF00611">
    <property type="entry name" value="FCH"/>
    <property type="match status" value="1"/>
</dbReference>
<dbReference type="GO" id="GO:0005886">
    <property type="term" value="C:plasma membrane"/>
    <property type="evidence" value="ECO:0007669"/>
    <property type="project" value="TreeGrafter"/>
</dbReference>
<dbReference type="PROSITE" id="PS51741">
    <property type="entry name" value="F_BAR"/>
    <property type="match status" value="1"/>
</dbReference>
<name>A0A093VC82_TALMA</name>
<dbReference type="Gene3D" id="1.10.10.10">
    <property type="entry name" value="Winged helix-like DNA-binding domain superfamily/Winged helix DNA-binding domain"/>
    <property type="match status" value="1"/>
</dbReference>
<feature type="region of interest" description="Disordered" evidence="2">
    <location>
        <begin position="676"/>
        <end position="893"/>
    </location>
</feature>
<feature type="compositionally biased region" description="Polar residues" evidence="2">
    <location>
        <begin position="821"/>
        <end position="839"/>
    </location>
</feature>
<dbReference type="HOGENOM" id="CLU_008201_1_0_1"/>
<proteinExistence type="predicted"/>
<dbReference type="Gene3D" id="1.20.1270.60">
    <property type="entry name" value="Arfaptin homology (AH) domain/BAR domain"/>
    <property type="match status" value="2"/>
</dbReference>
<feature type="compositionally biased region" description="Low complexity" evidence="2">
    <location>
        <begin position="707"/>
        <end position="721"/>
    </location>
</feature>
<dbReference type="InterPro" id="IPR036388">
    <property type="entry name" value="WH-like_DNA-bd_sf"/>
</dbReference>
<dbReference type="GO" id="GO:0000935">
    <property type="term" value="C:division septum"/>
    <property type="evidence" value="ECO:0007669"/>
    <property type="project" value="TreeGrafter"/>
</dbReference>
<feature type="compositionally biased region" description="Basic and acidic residues" evidence="2">
    <location>
        <begin position="877"/>
        <end position="893"/>
    </location>
</feature>
<dbReference type="InterPro" id="IPR031160">
    <property type="entry name" value="F_BAR_dom"/>
</dbReference>
<feature type="compositionally biased region" description="Basic and acidic residues" evidence="2">
    <location>
        <begin position="695"/>
        <end position="706"/>
    </location>
</feature>
<organism evidence="6">
    <name type="scientific">Talaromyces marneffei PM1</name>
    <dbReference type="NCBI Taxonomy" id="1077442"/>
    <lineage>
        <taxon>Eukaryota</taxon>
        <taxon>Fungi</taxon>
        <taxon>Dikarya</taxon>
        <taxon>Ascomycota</taxon>
        <taxon>Pezizomycotina</taxon>
        <taxon>Eurotiomycetes</taxon>
        <taxon>Eurotiomycetidae</taxon>
        <taxon>Eurotiales</taxon>
        <taxon>Trichocomaceae</taxon>
        <taxon>Talaromyces</taxon>
        <taxon>Talaromyces sect. Talaromyces</taxon>
    </lineage>
</organism>
<dbReference type="PANTHER" id="PTHR23065:SF17">
    <property type="entry name" value="RHO-GTPASE-ACTIVATING PROTEIN RGD2"/>
    <property type="match status" value="1"/>
</dbReference>
<evidence type="ECO:0000259" key="5">
    <source>
        <dbReference type="PROSITE" id="PS51741"/>
    </source>
</evidence>
<dbReference type="SUPFAM" id="SSF46785">
    <property type="entry name" value="Winged helix' DNA-binding domain"/>
    <property type="match status" value="1"/>
</dbReference>
<dbReference type="SUPFAM" id="SSF103657">
    <property type="entry name" value="BAR/IMD domain-like"/>
    <property type="match status" value="1"/>
</dbReference>
<dbReference type="FunFam" id="1.20.1270.60:FF:000073">
    <property type="entry name" value="RhoGAP and Fes/CIP4 domain protein"/>
    <property type="match status" value="1"/>
</dbReference>
<dbReference type="GO" id="GO:0007010">
    <property type="term" value="P:cytoskeleton organization"/>
    <property type="evidence" value="ECO:0007669"/>
    <property type="project" value="TreeGrafter"/>
</dbReference>
<feature type="domain" description="Rho-GAP" evidence="4">
    <location>
        <begin position="468"/>
        <end position="666"/>
    </location>
</feature>
<dbReference type="PROSITE" id="PS50186">
    <property type="entry name" value="DEP"/>
    <property type="match status" value="1"/>
</dbReference>